<sequence>MPTSTILLIILVGLLALALSVFYYRIKAKSSGKNTILFAFFRFFTLFFIGLLLINPKFKSTETQLEKPNLVVIADNSSSIPFIDRDTLLKNTFSKLKADNDLLEKFDIGSYTFGKTINQANEVLFTDNRSDLETALASVKEIYRNQPSAVVVLSDGIQTYGNDYQYTKMGDNQHIFPLVVGDTLTKEDIRVDRVNVNKYAYHKNRFPVEVFVSYNGTSLISKEVIISKGRSTAAKQKVELSSQNSSAIVTFELPANSIGVSTYSAYIQTLEDEKNTRNNRKAFAVEVIDQKTKVLIVSDIKHPDIGALKKSIESSEQREVWLSDTSLRNIDLNDFNLVVLFQPNNRFKTVFEKADALKKNKLVIAGPKTDWRFLNRTQTNYQQQPTSQKEEVQPVLNINYNAFITDTDFSTYPPLQTTFGQLNFKVPHQVLLSQRIGSVDTENSLFATFEIDGRKEGVLSGEGLWKWRSQDFQNTGDFKQFDGFMAKVIQYLASSKKKNRLTVNYESFYYGNDDVTIEAQYFNESYEFDPRVGLSLAITDTISKQQRTIPFVLKNRTFEVDLSALPSSTYNFTVKVDGKNISRSGRFKILEFDVEKQFFTANGKKLGQLAESTEGSVFYEDQIDDMINQLKQDERFKTIQKSKEKVIPLINWKYLLFFIILSLSIEWFLRKYNGLI</sequence>
<protein>
    <submittedName>
        <fullName evidence="2">VWA domain-containing protein</fullName>
    </submittedName>
</protein>
<dbReference type="PANTHER" id="PTHR37947:SF1">
    <property type="entry name" value="BLL2462 PROTEIN"/>
    <property type="match status" value="1"/>
</dbReference>
<keyword evidence="1" id="KW-0472">Membrane</keyword>
<keyword evidence="3" id="KW-1185">Reference proteome</keyword>
<dbReference type="EMBL" id="JAABOQ010000001">
    <property type="protein sequence ID" value="NER15596.1"/>
    <property type="molecule type" value="Genomic_DNA"/>
</dbReference>
<evidence type="ECO:0000313" key="2">
    <source>
        <dbReference type="EMBL" id="NER15596.1"/>
    </source>
</evidence>
<proteinExistence type="predicted"/>
<accession>A0A6M0CCS3</accession>
<reference evidence="2 3" key="1">
    <citation type="submission" date="2020-01" db="EMBL/GenBank/DDBJ databases">
        <title>Spongiivirga citrea KCTC 32990T.</title>
        <authorList>
            <person name="Wang G."/>
        </authorList>
    </citation>
    <scope>NUCLEOTIDE SEQUENCE [LARGE SCALE GENOMIC DNA]</scope>
    <source>
        <strain evidence="2 3">KCTC 32990</strain>
    </source>
</reference>
<feature type="transmembrane region" description="Helical" evidence="1">
    <location>
        <begin position="652"/>
        <end position="669"/>
    </location>
</feature>
<dbReference type="PANTHER" id="PTHR37947">
    <property type="entry name" value="BLL2462 PROTEIN"/>
    <property type="match status" value="1"/>
</dbReference>
<comment type="caution">
    <text evidence="2">The sequence shown here is derived from an EMBL/GenBank/DDBJ whole genome shotgun (WGS) entry which is preliminary data.</text>
</comment>
<organism evidence="2 3">
    <name type="scientific">Spongiivirga citrea</name>
    <dbReference type="NCBI Taxonomy" id="1481457"/>
    <lineage>
        <taxon>Bacteria</taxon>
        <taxon>Pseudomonadati</taxon>
        <taxon>Bacteroidota</taxon>
        <taxon>Flavobacteriia</taxon>
        <taxon>Flavobacteriales</taxon>
        <taxon>Flavobacteriaceae</taxon>
        <taxon>Spongiivirga</taxon>
    </lineage>
</organism>
<name>A0A6M0CCS3_9FLAO</name>
<keyword evidence="1" id="KW-0812">Transmembrane</keyword>
<gene>
    <name evidence="2" type="ORF">GWK10_00140</name>
</gene>
<dbReference type="AlphaFoldDB" id="A0A6M0CCS3"/>
<evidence type="ECO:0000313" key="3">
    <source>
        <dbReference type="Proteomes" id="UP000474296"/>
    </source>
</evidence>
<keyword evidence="1" id="KW-1133">Transmembrane helix</keyword>
<feature type="transmembrane region" description="Helical" evidence="1">
    <location>
        <begin position="36"/>
        <end position="54"/>
    </location>
</feature>
<dbReference type="Proteomes" id="UP000474296">
    <property type="component" value="Unassembled WGS sequence"/>
</dbReference>
<evidence type="ECO:0000256" key="1">
    <source>
        <dbReference type="SAM" id="Phobius"/>
    </source>
</evidence>
<feature type="transmembrane region" description="Helical" evidence="1">
    <location>
        <begin position="6"/>
        <end position="24"/>
    </location>
</feature>
<dbReference type="RefSeq" id="WP_164028874.1">
    <property type="nucleotide sequence ID" value="NZ_JAABOQ010000001.1"/>
</dbReference>